<reference evidence="1 2" key="1">
    <citation type="submission" date="2019-09" db="EMBL/GenBank/DDBJ databases">
        <title>Genome sequence of Rhodovastum atsumiense, a diverse member of the Acetobacteraceae family of non-sulfur purple photosynthetic bacteria.</title>
        <authorList>
            <person name="Meyer T."/>
            <person name="Kyndt J."/>
        </authorList>
    </citation>
    <scope>NUCLEOTIDE SEQUENCE [LARGE SCALE GENOMIC DNA]</scope>
    <source>
        <strain evidence="1 2">DSM 21279</strain>
    </source>
</reference>
<proteinExistence type="predicted"/>
<evidence type="ECO:0008006" key="3">
    <source>
        <dbReference type="Google" id="ProtNLM"/>
    </source>
</evidence>
<dbReference type="OrthoDB" id="7595265at2"/>
<organism evidence="1 2">
    <name type="scientific">Rhodovastum atsumiense</name>
    <dbReference type="NCBI Taxonomy" id="504468"/>
    <lineage>
        <taxon>Bacteria</taxon>
        <taxon>Pseudomonadati</taxon>
        <taxon>Pseudomonadota</taxon>
        <taxon>Alphaproteobacteria</taxon>
        <taxon>Acetobacterales</taxon>
        <taxon>Acetobacteraceae</taxon>
        <taxon>Rhodovastum</taxon>
    </lineage>
</organism>
<dbReference type="EMBL" id="VWPK01000017">
    <property type="protein sequence ID" value="KAA5611788.1"/>
    <property type="molecule type" value="Genomic_DNA"/>
</dbReference>
<sequence>MWNECHSPDRQALKLTRHAAVRTQQRSIPQFIHDGLLGWGDRRDAGCGASSYSFSKRGWRKFAEYLGVQAKYFERYRNAYIVVAEDGTIITVCWKQ</sequence>
<name>A0A5M6IWF2_9PROT</name>
<dbReference type="AlphaFoldDB" id="A0A5M6IWF2"/>
<evidence type="ECO:0000313" key="1">
    <source>
        <dbReference type="EMBL" id="KAA5611788.1"/>
    </source>
</evidence>
<dbReference type="RefSeq" id="WP_150041022.1">
    <property type="nucleotide sequence ID" value="NZ_OW485605.1"/>
</dbReference>
<evidence type="ECO:0000313" key="2">
    <source>
        <dbReference type="Proteomes" id="UP000325255"/>
    </source>
</evidence>
<dbReference type="Proteomes" id="UP000325255">
    <property type="component" value="Unassembled WGS sequence"/>
</dbReference>
<accession>A0A5M6IWF2</accession>
<keyword evidence="2" id="KW-1185">Reference proteome</keyword>
<comment type="caution">
    <text evidence="1">The sequence shown here is derived from an EMBL/GenBank/DDBJ whole genome shotgun (WGS) entry which is preliminary data.</text>
</comment>
<gene>
    <name evidence="1" type="ORF">F1189_12160</name>
</gene>
<protein>
    <recommendedName>
        <fullName evidence="3">DUF4258 domain-containing protein</fullName>
    </recommendedName>
</protein>